<dbReference type="InterPro" id="IPR036085">
    <property type="entry name" value="PAZ_dom_sf"/>
</dbReference>
<dbReference type="SUPFAM" id="SSF53098">
    <property type="entry name" value="Ribonuclease H-like"/>
    <property type="match status" value="1"/>
</dbReference>
<dbReference type="PANTHER" id="PTHR22891">
    <property type="entry name" value="EUKARYOTIC TRANSLATION INITIATION FACTOR 2C"/>
    <property type="match status" value="1"/>
</dbReference>
<organism evidence="4">
    <name type="scientific">Ditylum brightwellii</name>
    <dbReference type="NCBI Taxonomy" id="49249"/>
    <lineage>
        <taxon>Eukaryota</taxon>
        <taxon>Sar</taxon>
        <taxon>Stramenopiles</taxon>
        <taxon>Ochrophyta</taxon>
        <taxon>Bacillariophyta</taxon>
        <taxon>Mediophyceae</taxon>
        <taxon>Lithodesmiophycidae</taxon>
        <taxon>Lithodesmiales</taxon>
        <taxon>Lithodesmiaceae</taxon>
        <taxon>Ditylum</taxon>
    </lineage>
</organism>
<gene>
    <name evidence="4" type="ORF">DBRI1063_LOCUS17305</name>
</gene>
<dbReference type="AlphaFoldDB" id="A0A7S1ZLD7"/>
<dbReference type="PROSITE" id="PS50822">
    <property type="entry name" value="PIWI"/>
    <property type="match status" value="1"/>
</dbReference>
<dbReference type="EMBL" id="HBGN01026844">
    <property type="protein sequence ID" value="CAD9342401.1"/>
    <property type="molecule type" value="Transcribed_RNA"/>
</dbReference>
<dbReference type="GO" id="GO:0003723">
    <property type="term" value="F:RNA binding"/>
    <property type="evidence" value="ECO:0007669"/>
    <property type="project" value="InterPro"/>
</dbReference>
<proteinExistence type="predicted"/>
<evidence type="ECO:0000259" key="3">
    <source>
        <dbReference type="PROSITE" id="PS50822"/>
    </source>
</evidence>
<evidence type="ECO:0008006" key="5">
    <source>
        <dbReference type="Google" id="ProtNLM"/>
    </source>
</evidence>
<evidence type="ECO:0000256" key="1">
    <source>
        <dbReference type="SAM" id="MobiDB-lite"/>
    </source>
</evidence>
<dbReference type="CDD" id="cd02846">
    <property type="entry name" value="PAZ_argonaute_like"/>
    <property type="match status" value="1"/>
</dbReference>
<dbReference type="SUPFAM" id="SSF101690">
    <property type="entry name" value="PAZ domain"/>
    <property type="match status" value="1"/>
</dbReference>
<dbReference type="Gene3D" id="2.170.260.10">
    <property type="entry name" value="paz domain"/>
    <property type="match status" value="1"/>
</dbReference>
<feature type="region of interest" description="Disordered" evidence="1">
    <location>
        <begin position="292"/>
        <end position="330"/>
    </location>
</feature>
<dbReference type="InterPro" id="IPR003100">
    <property type="entry name" value="PAZ_dom"/>
</dbReference>
<feature type="domain" description="PAZ" evidence="2">
    <location>
        <begin position="279"/>
        <end position="374"/>
    </location>
</feature>
<dbReference type="InterPro" id="IPR012337">
    <property type="entry name" value="RNaseH-like_sf"/>
</dbReference>
<evidence type="ECO:0000313" key="4">
    <source>
        <dbReference type="EMBL" id="CAD9342401.1"/>
    </source>
</evidence>
<name>A0A7S1ZLD7_9STRA</name>
<evidence type="ECO:0000259" key="2">
    <source>
        <dbReference type="PROSITE" id="PS50821"/>
    </source>
</evidence>
<feature type="domain" description="Piwi" evidence="3">
    <location>
        <begin position="698"/>
        <end position="1062"/>
    </location>
</feature>
<dbReference type="SMART" id="SM00950">
    <property type="entry name" value="Piwi"/>
    <property type="match status" value="1"/>
</dbReference>
<reference evidence="4" key="1">
    <citation type="submission" date="2021-01" db="EMBL/GenBank/DDBJ databases">
        <authorList>
            <person name="Corre E."/>
            <person name="Pelletier E."/>
            <person name="Niang G."/>
            <person name="Scheremetjew M."/>
            <person name="Finn R."/>
            <person name="Kale V."/>
            <person name="Holt S."/>
            <person name="Cochrane G."/>
            <person name="Meng A."/>
            <person name="Brown T."/>
            <person name="Cohen L."/>
        </authorList>
    </citation>
    <scope>NUCLEOTIDE SEQUENCE</scope>
    <source>
        <strain evidence="4">Pop2</strain>
    </source>
</reference>
<dbReference type="Gene3D" id="3.40.50.2300">
    <property type="match status" value="2"/>
</dbReference>
<dbReference type="Gene3D" id="3.30.420.10">
    <property type="entry name" value="Ribonuclease H-like superfamily/Ribonuclease H"/>
    <property type="match status" value="1"/>
</dbReference>
<sequence length="1154" mass="131377">MPNIYGPADTETENRPKAPQGSSALYNFFDVTVKKDCDEKDAYAGRVKNAHFRVKLTQVGIIPYSHLYNHMSNKSTETTKLSLYQQCMDIMLKSAMLKVDMMAFGGSPRAFYFPPEYQKDLIGNAGKLASYFGQYDKHSYFPMVGLSQATRFCENGGVFINTDSVIDWFNRGEHPSSSSSYNQEAPKPVCILDDKSHKIAGVKIGDVNRPILDRRVQEDIENALNKLTLHVKYKRPVDPEWAARQRERGKSQDWIEQRNIFVRRNKTMRPDPREGGNNTCIKWAADDPNIYTFELKPPRPRRPRNNDGTPGTTMEQEAQPKEEEAKEEEPPGEMITVYHYFQRRYNITLKYPKMPIVYIGREGWYPIEFLYQAFGKAKAANSSEQVRDILSYYDSHAGPKCVEYIEHLNNRLNVLQSKMGLDIGNIMSQFNLRKSDQPLRVMAKVLQEPVLKFQSMEGQLRNGSWNLNRVKFDTVADLSSFAVLDMTPGRGINYFRNLLKVCVNHGMTLPENVNPEQMMDRVVHTDNRARNPGEIFDAVSTAIEKARYEILLDRSELFQSKKVWFKSRVINKSNGLVEDCLVIPPPQNIDNEVGIILREDVWRHTHEITNVHNGETANARIMGKFVGYDAVDPFNYRWNGQSHEVRSSANSNSWTRAEFLGHVYALDDGKTLVSEAEIERSPMPTMRLETWQVECPCVLLVFLPDNTSERYHIVKMASHFSFGVPCQCAVADTFSRQKNQDQYCSNIALKLNTKLSNSWNKARAWGTYFNTGGGQEGGIPWVKDVPTFVMGIGVSHGLGADSISVIGASVALDEGCMRMAQELKVQTKSDMIADSVMQDIVKALAIQFTTANKGKSPERILVYRDGISEGNLNRSKENELRSIRQAFYDFHRMYYPNFSCDNSHCEGRGCLFCTPPITFIVCQSQHSIRVVPDEEPADRNKNVHSGTCLDHTVMDFRNKLNMTETLPEDPSIELFEVKDEGYDFLLTAQGGLKGTSKPIYYRVLLNENAIWKKGPTPLTKDALQLCTYHQSYQYGTATKAVRSVPVVYYSKRLAEMAMGYINYLRGRKGELPDTVGGVIGNQLEDVSEEEQKYLPRGRDGAPIGRFKFVRQDADPNESLPSEIRTELLPSFSPFERRLEDSNKWRSPFRPHLSA</sequence>
<protein>
    <recommendedName>
        <fullName evidence="5">Piwi domain-containing protein</fullName>
    </recommendedName>
</protein>
<dbReference type="InterPro" id="IPR036397">
    <property type="entry name" value="RNaseH_sf"/>
</dbReference>
<dbReference type="InterPro" id="IPR003165">
    <property type="entry name" value="Piwi"/>
</dbReference>
<dbReference type="Pfam" id="PF02171">
    <property type="entry name" value="Piwi"/>
    <property type="match status" value="1"/>
</dbReference>
<dbReference type="PROSITE" id="PS50821">
    <property type="entry name" value="PAZ"/>
    <property type="match status" value="1"/>
</dbReference>
<accession>A0A7S1ZLD7</accession>